<evidence type="ECO:0000256" key="2">
    <source>
        <dbReference type="ARBA" id="ARBA00009765"/>
    </source>
</evidence>
<reference evidence="9 10" key="1">
    <citation type="journal article" date="2015" name="Int. J. Syst. Evol. Microbiol.">
        <title>Carboxylicivirga linearis sp. nov., isolated from a sea cucumber culture pond.</title>
        <authorList>
            <person name="Wang F.Q."/>
            <person name="Zhou Y.X."/>
            <person name="Lin X.Z."/>
            <person name="Chen G.J."/>
            <person name="Du Z.J."/>
        </authorList>
    </citation>
    <scope>NUCLEOTIDE SEQUENCE [LARGE SCALE GENOMIC DNA]</scope>
    <source>
        <strain evidence="9 10">FB218</strain>
    </source>
</reference>
<dbReference type="RefSeq" id="WP_212216699.1">
    <property type="nucleotide sequence ID" value="NZ_JAGUCO010000011.1"/>
</dbReference>
<evidence type="ECO:0000256" key="7">
    <source>
        <dbReference type="ARBA" id="ARBA00023136"/>
    </source>
</evidence>
<dbReference type="NCBIfam" id="TIGR00383">
    <property type="entry name" value="corA"/>
    <property type="match status" value="1"/>
</dbReference>
<comment type="caution">
    <text evidence="9">The sequence shown here is derived from an EMBL/GenBank/DDBJ whole genome shotgun (WGS) entry which is preliminary data.</text>
</comment>
<keyword evidence="8" id="KW-0406">Ion transport</keyword>
<dbReference type="InterPro" id="IPR045863">
    <property type="entry name" value="CorA_TM1_TM2"/>
</dbReference>
<dbReference type="InterPro" id="IPR002523">
    <property type="entry name" value="MgTranspt_CorA/ZnTranspt_ZntB"/>
</dbReference>
<dbReference type="InterPro" id="IPR045861">
    <property type="entry name" value="CorA_cytoplasmic_dom"/>
</dbReference>
<keyword evidence="3 8" id="KW-0813">Transport</keyword>
<dbReference type="PANTHER" id="PTHR46494:SF1">
    <property type="entry name" value="CORA FAMILY METAL ION TRANSPORTER (EUROFUNG)"/>
    <property type="match status" value="1"/>
</dbReference>
<name>A0ABS5JX49_9BACT</name>
<dbReference type="Pfam" id="PF01544">
    <property type="entry name" value="CorA"/>
    <property type="match status" value="1"/>
</dbReference>
<comment type="function">
    <text evidence="8">Mediates influx of magnesium ions.</text>
</comment>
<keyword evidence="6 8" id="KW-1133">Transmembrane helix</keyword>
<organism evidence="9 10">
    <name type="scientific">Carboxylicivirga linearis</name>
    <dbReference type="NCBI Taxonomy" id="1628157"/>
    <lineage>
        <taxon>Bacteria</taxon>
        <taxon>Pseudomonadati</taxon>
        <taxon>Bacteroidota</taxon>
        <taxon>Bacteroidia</taxon>
        <taxon>Marinilabiliales</taxon>
        <taxon>Marinilabiliaceae</taxon>
        <taxon>Carboxylicivirga</taxon>
    </lineage>
</organism>
<evidence type="ECO:0000313" key="9">
    <source>
        <dbReference type="EMBL" id="MBS2099457.1"/>
    </source>
</evidence>
<feature type="transmembrane region" description="Helical" evidence="8">
    <location>
        <begin position="323"/>
        <end position="343"/>
    </location>
</feature>
<comment type="subcellular location">
    <subcellularLocation>
        <location evidence="1">Cell membrane</location>
        <topology evidence="1">Multi-pass membrane protein</topology>
    </subcellularLocation>
    <subcellularLocation>
        <location evidence="8">Membrane</location>
        <topology evidence="8">Multi-pass membrane protein</topology>
    </subcellularLocation>
</comment>
<dbReference type="SUPFAM" id="SSF144083">
    <property type="entry name" value="Magnesium transport protein CorA, transmembrane region"/>
    <property type="match status" value="1"/>
</dbReference>
<dbReference type="Gene3D" id="1.20.58.340">
    <property type="entry name" value="Magnesium transport protein CorA, transmembrane region"/>
    <property type="match status" value="2"/>
</dbReference>
<proteinExistence type="inferred from homology"/>
<evidence type="ECO:0000256" key="8">
    <source>
        <dbReference type="RuleBase" id="RU362010"/>
    </source>
</evidence>
<comment type="similarity">
    <text evidence="2 8">Belongs to the CorA metal ion transporter (MIT) (TC 1.A.35) family.</text>
</comment>
<evidence type="ECO:0000256" key="1">
    <source>
        <dbReference type="ARBA" id="ARBA00004651"/>
    </source>
</evidence>
<keyword evidence="4 8" id="KW-1003">Cell membrane</keyword>
<evidence type="ECO:0000256" key="5">
    <source>
        <dbReference type="ARBA" id="ARBA00022692"/>
    </source>
</evidence>
<dbReference type="InterPro" id="IPR004488">
    <property type="entry name" value="Mg/Co-transport_prot_CorA"/>
</dbReference>
<evidence type="ECO:0000256" key="4">
    <source>
        <dbReference type="ARBA" id="ARBA00022475"/>
    </source>
</evidence>
<keyword evidence="7 8" id="KW-0472">Membrane</keyword>
<dbReference type="CDD" id="cd12828">
    <property type="entry name" value="TmCorA-like_1"/>
    <property type="match status" value="1"/>
</dbReference>
<evidence type="ECO:0000256" key="6">
    <source>
        <dbReference type="ARBA" id="ARBA00022989"/>
    </source>
</evidence>
<keyword evidence="10" id="KW-1185">Reference proteome</keyword>
<sequence>MQILNRKKINPAIAHYTGKVHHEEISIQLFNYNADQHTENIEFDYKAIKEFPQDNQSHWLNIHGIHDAEKIQFICQQLGIHQLAMQDILDINQRPKFQEYDEYWFFSLKSILPSDNNHVDLEQISFILGDNFLISFQEKKADYFDHIRSRIRQNIGIVRQRKTDYLLYLLLESILDNYFKTLARIDEKINEIAITDKKIDLSPDLLEYIESFKRQIYQIKRNVTPIRDFVSMIEREEFQMIESKHVKYYFEIKDLCLTIIDDCEQINMRLESNINLFFSVQGDRMNQVMKTLTIVATFFIPLTFVAGIYGMNFNNMPELGWKYGYLSVWILMIVLTVIMIAYFKRKRWF</sequence>
<dbReference type="Gene3D" id="3.30.460.20">
    <property type="entry name" value="CorA soluble domain-like"/>
    <property type="match status" value="1"/>
</dbReference>
<feature type="transmembrane region" description="Helical" evidence="8">
    <location>
        <begin position="291"/>
        <end position="311"/>
    </location>
</feature>
<gene>
    <name evidence="8 9" type="primary">corA</name>
    <name evidence="9" type="ORF">KEM10_14270</name>
</gene>
<dbReference type="EMBL" id="JAGUCO010000011">
    <property type="protein sequence ID" value="MBS2099457.1"/>
    <property type="molecule type" value="Genomic_DNA"/>
</dbReference>
<dbReference type="PANTHER" id="PTHR46494">
    <property type="entry name" value="CORA FAMILY METAL ION TRANSPORTER (EUROFUNG)"/>
    <property type="match status" value="1"/>
</dbReference>
<dbReference type="Proteomes" id="UP000708576">
    <property type="component" value="Unassembled WGS sequence"/>
</dbReference>
<evidence type="ECO:0000313" key="10">
    <source>
        <dbReference type="Proteomes" id="UP000708576"/>
    </source>
</evidence>
<keyword evidence="5 8" id="KW-0812">Transmembrane</keyword>
<protein>
    <recommendedName>
        <fullName evidence="8">Magnesium transport protein CorA</fullName>
    </recommendedName>
</protein>
<dbReference type="SUPFAM" id="SSF143865">
    <property type="entry name" value="CorA soluble domain-like"/>
    <property type="match status" value="1"/>
</dbReference>
<keyword evidence="8" id="KW-0460">Magnesium</keyword>
<evidence type="ECO:0000256" key="3">
    <source>
        <dbReference type="ARBA" id="ARBA00022448"/>
    </source>
</evidence>
<accession>A0ABS5JX49</accession>